<accession>A0AAW1WJI1</accession>
<proteinExistence type="predicted"/>
<feature type="signal peptide" evidence="1">
    <location>
        <begin position="1"/>
        <end position="17"/>
    </location>
</feature>
<sequence length="121" mass="13693">MACLTSMLAALCLLVSSCPEDRNLFDQVMSISTSSSYSFKENKEFDDVAQIFLAKLDKDCAHFTRLGTSYLYFNNRDINNLRTSVDDDHEAVENLTQLHNIFARAVILDSEIFLETSIVVN</sequence>
<comment type="caution">
    <text evidence="2">The sequence shown here is derived from an EMBL/GenBank/DDBJ whole genome shotgun (WGS) entry which is preliminary data.</text>
</comment>
<gene>
    <name evidence="2" type="ORF">M0R45_032710</name>
</gene>
<feature type="chain" id="PRO_5043531017" evidence="1">
    <location>
        <begin position="18"/>
        <end position="121"/>
    </location>
</feature>
<evidence type="ECO:0000313" key="2">
    <source>
        <dbReference type="EMBL" id="KAK9924333.1"/>
    </source>
</evidence>
<dbReference type="Proteomes" id="UP001457282">
    <property type="component" value="Unassembled WGS sequence"/>
</dbReference>
<protein>
    <submittedName>
        <fullName evidence="2">Uncharacterized protein</fullName>
    </submittedName>
</protein>
<keyword evidence="1" id="KW-0732">Signal</keyword>
<reference evidence="2 3" key="1">
    <citation type="journal article" date="2023" name="G3 (Bethesda)">
        <title>A chromosome-length genome assembly and annotation of blackberry (Rubus argutus, cv. 'Hillquist').</title>
        <authorList>
            <person name="Bruna T."/>
            <person name="Aryal R."/>
            <person name="Dudchenko O."/>
            <person name="Sargent D.J."/>
            <person name="Mead D."/>
            <person name="Buti M."/>
            <person name="Cavallini A."/>
            <person name="Hytonen T."/>
            <person name="Andres J."/>
            <person name="Pham M."/>
            <person name="Weisz D."/>
            <person name="Mascagni F."/>
            <person name="Usai G."/>
            <person name="Natali L."/>
            <person name="Bassil N."/>
            <person name="Fernandez G.E."/>
            <person name="Lomsadze A."/>
            <person name="Armour M."/>
            <person name="Olukolu B."/>
            <person name="Poorten T."/>
            <person name="Britton C."/>
            <person name="Davik J."/>
            <person name="Ashrafi H."/>
            <person name="Aiden E.L."/>
            <person name="Borodovsky M."/>
            <person name="Worthington M."/>
        </authorList>
    </citation>
    <scope>NUCLEOTIDE SEQUENCE [LARGE SCALE GENOMIC DNA]</scope>
    <source>
        <strain evidence="2">PI 553951</strain>
    </source>
</reference>
<dbReference type="AlphaFoldDB" id="A0AAW1WJI1"/>
<name>A0AAW1WJI1_RUBAR</name>
<evidence type="ECO:0000256" key="1">
    <source>
        <dbReference type="SAM" id="SignalP"/>
    </source>
</evidence>
<keyword evidence="3" id="KW-1185">Reference proteome</keyword>
<evidence type="ECO:0000313" key="3">
    <source>
        <dbReference type="Proteomes" id="UP001457282"/>
    </source>
</evidence>
<organism evidence="2 3">
    <name type="scientific">Rubus argutus</name>
    <name type="common">Southern blackberry</name>
    <dbReference type="NCBI Taxonomy" id="59490"/>
    <lineage>
        <taxon>Eukaryota</taxon>
        <taxon>Viridiplantae</taxon>
        <taxon>Streptophyta</taxon>
        <taxon>Embryophyta</taxon>
        <taxon>Tracheophyta</taxon>
        <taxon>Spermatophyta</taxon>
        <taxon>Magnoliopsida</taxon>
        <taxon>eudicotyledons</taxon>
        <taxon>Gunneridae</taxon>
        <taxon>Pentapetalae</taxon>
        <taxon>rosids</taxon>
        <taxon>fabids</taxon>
        <taxon>Rosales</taxon>
        <taxon>Rosaceae</taxon>
        <taxon>Rosoideae</taxon>
        <taxon>Rosoideae incertae sedis</taxon>
        <taxon>Rubus</taxon>
    </lineage>
</organism>
<dbReference type="EMBL" id="JBEDUW010000006">
    <property type="protein sequence ID" value="KAK9924333.1"/>
    <property type="molecule type" value="Genomic_DNA"/>
</dbReference>